<keyword evidence="8" id="KW-0238">DNA-binding</keyword>
<evidence type="ECO:0000256" key="4">
    <source>
        <dbReference type="ARBA" id="ARBA00022737"/>
    </source>
</evidence>
<keyword evidence="9" id="KW-0804">Transcription</keyword>
<dbReference type="FunFam" id="3.30.160.60:FF:000100">
    <property type="entry name" value="Zinc finger 45-like"/>
    <property type="match status" value="1"/>
</dbReference>
<dbReference type="GO" id="GO:0008270">
    <property type="term" value="F:zinc ion binding"/>
    <property type="evidence" value="ECO:0007669"/>
    <property type="project" value="UniProtKB-KW"/>
</dbReference>
<comment type="similarity">
    <text evidence="2">Belongs to the krueppel C2H2-type zinc-finger protein family.</text>
</comment>
<evidence type="ECO:0000256" key="10">
    <source>
        <dbReference type="ARBA" id="ARBA00023242"/>
    </source>
</evidence>
<keyword evidence="7" id="KW-0805">Transcription regulation</keyword>
<evidence type="ECO:0000256" key="2">
    <source>
        <dbReference type="ARBA" id="ARBA00006991"/>
    </source>
</evidence>
<dbReference type="Pfam" id="PF00096">
    <property type="entry name" value="zf-C2H2"/>
    <property type="match status" value="2"/>
</dbReference>
<evidence type="ECO:0000256" key="1">
    <source>
        <dbReference type="ARBA" id="ARBA00004123"/>
    </source>
</evidence>
<feature type="region of interest" description="Disordered" evidence="12">
    <location>
        <begin position="11"/>
        <end position="38"/>
    </location>
</feature>
<evidence type="ECO:0000256" key="12">
    <source>
        <dbReference type="SAM" id="MobiDB-lite"/>
    </source>
</evidence>
<evidence type="ECO:0000256" key="7">
    <source>
        <dbReference type="ARBA" id="ARBA00023015"/>
    </source>
</evidence>
<dbReference type="Proteomes" id="UP000265020">
    <property type="component" value="Unassembled WGS sequence"/>
</dbReference>
<evidence type="ECO:0000256" key="9">
    <source>
        <dbReference type="ARBA" id="ARBA00023163"/>
    </source>
</evidence>
<dbReference type="Ensembl" id="ENSCVAT00000016727.1">
    <property type="protein sequence ID" value="ENSCVAP00000010131.1"/>
    <property type="gene ID" value="ENSCVAG00000012211.1"/>
</dbReference>
<keyword evidence="6" id="KW-0862">Zinc</keyword>
<evidence type="ECO:0000256" key="3">
    <source>
        <dbReference type="ARBA" id="ARBA00022723"/>
    </source>
</evidence>
<evidence type="ECO:0000256" key="11">
    <source>
        <dbReference type="PROSITE-ProRule" id="PRU00042"/>
    </source>
</evidence>
<dbReference type="GO" id="GO:0000978">
    <property type="term" value="F:RNA polymerase II cis-regulatory region sequence-specific DNA binding"/>
    <property type="evidence" value="ECO:0007669"/>
    <property type="project" value="TreeGrafter"/>
</dbReference>
<evidence type="ECO:0000259" key="13">
    <source>
        <dbReference type="PROSITE" id="PS50157"/>
    </source>
</evidence>
<evidence type="ECO:0000256" key="5">
    <source>
        <dbReference type="ARBA" id="ARBA00022771"/>
    </source>
</evidence>
<name>A0A3Q2CW73_CYPVA</name>
<dbReference type="FunFam" id="3.30.160.60:FF:000711">
    <property type="entry name" value="zinc finger protein 697"/>
    <property type="match status" value="1"/>
</dbReference>
<protein>
    <recommendedName>
        <fullName evidence="13">C2H2-type domain-containing protein</fullName>
    </recommendedName>
</protein>
<feature type="domain" description="C2H2-type" evidence="13">
    <location>
        <begin position="74"/>
        <end position="101"/>
    </location>
</feature>
<dbReference type="GeneTree" id="ENSGT00940000154446"/>
<feature type="domain" description="C2H2-type" evidence="13">
    <location>
        <begin position="128"/>
        <end position="155"/>
    </location>
</feature>
<keyword evidence="15" id="KW-1185">Reference proteome</keyword>
<organism evidence="14 15">
    <name type="scientific">Cyprinodon variegatus</name>
    <name type="common">Sheepshead minnow</name>
    <dbReference type="NCBI Taxonomy" id="28743"/>
    <lineage>
        <taxon>Eukaryota</taxon>
        <taxon>Metazoa</taxon>
        <taxon>Chordata</taxon>
        <taxon>Craniata</taxon>
        <taxon>Vertebrata</taxon>
        <taxon>Euteleostomi</taxon>
        <taxon>Actinopterygii</taxon>
        <taxon>Neopterygii</taxon>
        <taxon>Teleostei</taxon>
        <taxon>Neoteleostei</taxon>
        <taxon>Acanthomorphata</taxon>
        <taxon>Ovalentaria</taxon>
        <taxon>Atherinomorphae</taxon>
        <taxon>Cyprinodontiformes</taxon>
        <taxon>Cyprinodontidae</taxon>
        <taxon>Cyprinodon</taxon>
    </lineage>
</organism>
<dbReference type="OMA" id="FHIASHT"/>
<dbReference type="PANTHER" id="PTHR23226">
    <property type="entry name" value="ZINC FINGER AND SCAN DOMAIN-CONTAINING"/>
    <property type="match status" value="1"/>
</dbReference>
<dbReference type="InterPro" id="IPR036236">
    <property type="entry name" value="Znf_C2H2_sf"/>
</dbReference>
<dbReference type="FunFam" id="3.30.160.60:FF:000624">
    <property type="entry name" value="zinc finger protein 697"/>
    <property type="match status" value="1"/>
</dbReference>
<keyword evidence="5 11" id="KW-0863">Zinc-finger</keyword>
<comment type="subcellular location">
    <subcellularLocation>
        <location evidence="1">Nucleus</location>
    </subcellularLocation>
</comment>
<dbReference type="InterPro" id="IPR013087">
    <property type="entry name" value="Znf_C2H2_type"/>
</dbReference>
<feature type="domain" description="C2H2-type" evidence="13">
    <location>
        <begin position="102"/>
        <end position="124"/>
    </location>
</feature>
<sequence length="158" mass="17831">MAPGRVLLCKDQSQKQDGKSQKSKQKKGTADCSKQKNNKETHLDKNKFSCKTNAKIIFQSSDTSQHMGTHEKLFTCATCRNSFCYKDKLNFHIASHTGEKPFICATCGEGFITKTDLSVHERTHNKPFFCLICGESFTEKGTLIYHMKVHTGEKPFTS</sequence>
<dbReference type="PROSITE" id="PS50157">
    <property type="entry name" value="ZINC_FINGER_C2H2_2"/>
    <property type="match status" value="3"/>
</dbReference>
<dbReference type="SUPFAM" id="SSF57667">
    <property type="entry name" value="beta-beta-alpha zinc fingers"/>
    <property type="match status" value="2"/>
</dbReference>
<dbReference type="PROSITE" id="PS00028">
    <property type="entry name" value="ZINC_FINGER_C2H2_1"/>
    <property type="match status" value="2"/>
</dbReference>
<evidence type="ECO:0000256" key="6">
    <source>
        <dbReference type="ARBA" id="ARBA00022833"/>
    </source>
</evidence>
<dbReference type="GO" id="GO:0005634">
    <property type="term" value="C:nucleus"/>
    <property type="evidence" value="ECO:0007669"/>
    <property type="project" value="UniProtKB-SubCell"/>
</dbReference>
<keyword evidence="3" id="KW-0479">Metal-binding</keyword>
<dbReference type="GO" id="GO:0000981">
    <property type="term" value="F:DNA-binding transcription factor activity, RNA polymerase II-specific"/>
    <property type="evidence" value="ECO:0007669"/>
    <property type="project" value="TreeGrafter"/>
</dbReference>
<evidence type="ECO:0000313" key="15">
    <source>
        <dbReference type="Proteomes" id="UP000265020"/>
    </source>
</evidence>
<proteinExistence type="inferred from homology"/>
<dbReference type="Gene3D" id="3.30.160.60">
    <property type="entry name" value="Classic Zinc Finger"/>
    <property type="match status" value="3"/>
</dbReference>
<keyword evidence="4" id="KW-0677">Repeat</keyword>
<evidence type="ECO:0000256" key="8">
    <source>
        <dbReference type="ARBA" id="ARBA00023125"/>
    </source>
</evidence>
<evidence type="ECO:0000313" key="14">
    <source>
        <dbReference type="Ensembl" id="ENSCVAP00000010131.1"/>
    </source>
</evidence>
<dbReference type="AlphaFoldDB" id="A0A3Q2CW73"/>
<dbReference type="SMART" id="SM00355">
    <property type="entry name" value="ZnF_C2H2"/>
    <property type="match status" value="3"/>
</dbReference>
<dbReference type="PANTHER" id="PTHR23226:SF416">
    <property type="entry name" value="FI01424P"/>
    <property type="match status" value="1"/>
</dbReference>
<reference evidence="14" key="2">
    <citation type="submission" date="2025-09" db="UniProtKB">
        <authorList>
            <consortium name="Ensembl"/>
        </authorList>
    </citation>
    <scope>IDENTIFICATION</scope>
</reference>
<accession>A0A3Q2CW73</accession>
<keyword evidence="10" id="KW-0539">Nucleus</keyword>
<reference evidence="14" key="1">
    <citation type="submission" date="2025-08" db="UniProtKB">
        <authorList>
            <consortium name="Ensembl"/>
        </authorList>
    </citation>
    <scope>IDENTIFICATION</scope>
</reference>